<proteinExistence type="inferred from homology"/>
<dbReference type="GO" id="GO:0004553">
    <property type="term" value="F:hydrolase activity, hydrolyzing O-glycosyl compounds"/>
    <property type="evidence" value="ECO:0007669"/>
    <property type="project" value="InterPro"/>
</dbReference>
<sequence>TASTITTLPTWQSPTPNPLLLQSFEWHTPADHAHWRRLTHHLPQLRTLGVTTLWLPPGCKGMDPNGNGYDIYDLYDLGEFEQKGATRTKFGTRGELETLIQKARGLGVGVLWDAVLNHRAGADECEEFGAVRVGDSRRDVETSAAMTIQGWTRFTFPGRGTTYSAQPYSWEHFSGVDWDQSRETKAIYKITGPNKTGWAEDVGKENGNYDYLMFADVDYSHPDVRRDVLAWGRWITATLGLSGMRLDAAKHFSMGFQREFVECVRETAGAGKMFVVGEYWSGDVDELVAYLEEMEYGVAAVDVPLVVKFSQMSRTPGADLRRVFRGTLVERRPDSALQPGQMLENVVEPAFKPLAYALILLRRGGHPCLFYGDLYGIRHGDKPLTPACEGKLPILARARGLYAYGEQQDYFDQPNCIGFVRYGNAVHPSGLACVLSNGRAAQKRMFVGSNHAREKWTDVLRPEATAVVIDESGYGVFPVPGMGVSVWVNASAAGRDSLVAAFDTNIYQQ</sequence>
<dbReference type="InterPro" id="IPR013780">
    <property type="entry name" value="Glyco_hydro_b"/>
</dbReference>
<keyword evidence="5" id="KW-0119">Carbohydrate metabolism</keyword>
<dbReference type="NCBIfam" id="NF006969">
    <property type="entry name" value="PRK09441.1-2"/>
    <property type="match status" value="1"/>
</dbReference>
<comment type="cofactor">
    <cofactor evidence="1">
        <name>Ca(2+)</name>
        <dbReference type="ChEBI" id="CHEBI:29108"/>
    </cofactor>
</comment>
<dbReference type="SUPFAM" id="SSF51445">
    <property type="entry name" value="(Trans)glycosidases"/>
    <property type="match status" value="1"/>
</dbReference>
<dbReference type="NCBIfam" id="NF006968">
    <property type="entry name" value="PRK09441.1-1"/>
    <property type="match status" value="1"/>
</dbReference>
<dbReference type="GO" id="GO:0005509">
    <property type="term" value="F:calcium ion binding"/>
    <property type="evidence" value="ECO:0007669"/>
    <property type="project" value="InterPro"/>
</dbReference>
<dbReference type="Gene3D" id="2.40.30.140">
    <property type="match status" value="1"/>
</dbReference>
<dbReference type="CDD" id="cd11318">
    <property type="entry name" value="AmyAc_bac_fung_AmyA"/>
    <property type="match status" value="1"/>
</dbReference>
<keyword evidence="9" id="KW-1185">Reference proteome</keyword>
<dbReference type="InterPro" id="IPR015237">
    <property type="entry name" value="Alpha-amylase_C_pro"/>
</dbReference>
<dbReference type="Gene3D" id="3.20.20.80">
    <property type="entry name" value="Glycosidases"/>
    <property type="match status" value="1"/>
</dbReference>
<dbReference type="SUPFAM" id="SSF51011">
    <property type="entry name" value="Glycosyl hydrolase domain"/>
    <property type="match status" value="1"/>
</dbReference>
<evidence type="ECO:0000313" key="9">
    <source>
        <dbReference type="Proteomes" id="UP000247810"/>
    </source>
</evidence>
<feature type="domain" description="Glycosyl hydrolase family 13 catalytic" evidence="7">
    <location>
        <begin position="18"/>
        <end position="399"/>
    </location>
</feature>
<dbReference type="PANTHER" id="PTHR43447">
    <property type="entry name" value="ALPHA-AMYLASE"/>
    <property type="match status" value="1"/>
</dbReference>
<dbReference type="OrthoDB" id="550577at2759"/>
<dbReference type="Gene3D" id="2.60.40.1180">
    <property type="entry name" value="Golgi alpha-mannosidase II"/>
    <property type="match status" value="1"/>
</dbReference>
<keyword evidence="6" id="KW-0326">Glycosidase</keyword>
<evidence type="ECO:0000256" key="1">
    <source>
        <dbReference type="ARBA" id="ARBA00001913"/>
    </source>
</evidence>
<comment type="similarity">
    <text evidence="2">Belongs to the glycosyl hydrolase 13 family.</text>
</comment>
<dbReference type="InterPro" id="IPR017853">
    <property type="entry name" value="GH"/>
</dbReference>
<organism evidence="8 9">
    <name type="scientific">Aspergillus ellipticus CBS 707.79</name>
    <dbReference type="NCBI Taxonomy" id="1448320"/>
    <lineage>
        <taxon>Eukaryota</taxon>
        <taxon>Fungi</taxon>
        <taxon>Dikarya</taxon>
        <taxon>Ascomycota</taxon>
        <taxon>Pezizomycotina</taxon>
        <taxon>Eurotiomycetes</taxon>
        <taxon>Eurotiomycetidae</taxon>
        <taxon>Eurotiales</taxon>
        <taxon>Aspergillaceae</taxon>
        <taxon>Aspergillus</taxon>
        <taxon>Aspergillus subgen. Circumdati</taxon>
    </lineage>
</organism>
<gene>
    <name evidence="8" type="ORF">BO71DRAFT_403170</name>
</gene>
<feature type="non-terminal residue" evidence="8">
    <location>
        <position position="1"/>
    </location>
</feature>
<keyword evidence="4" id="KW-0378">Hydrolase</keyword>
<evidence type="ECO:0000256" key="2">
    <source>
        <dbReference type="ARBA" id="ARBA00008061"/>
    </source>
</evidence>
<evidence type="ECO:0000256" key="4">
    <source>
        <dbReference type="ARBA" id="ARBA00022801"/>
    </source>
</evidence>
<accession>A0A319EDW1</accession>
<dbReference type="AlphaFoldDB" id="A0A319EDW1"/>
<protein>
    <submittedName>
        <fullName evidence="8">Alpha-amylase</fullName>
    </submittedName>
</protein>
<evidence type="ECO:0000259" key="7">
    <source>
        <dbReference type="SMART" id="SM00642"/>
    </source>
</evidence>
<name>A0A319EDW1_9EURO</name>
<keyword evidence="3" id="KW-0479">Metal-binding</keyword>
<dbReference type="InterPro" id="IPR006047">
    <property type="entry name" value="GH13_cat_dom"/>
</dbReference>
<dbReference type="SMART" id="SM00642">
    <property type="entry name" value="Aamy"/>
    <property type="match status" value="1"/>
</dbReference>
<evidence type="ECO:0000256" key="5">
    <source>
        <dbReference type="ARBA" id="ARBA00023277"/>
    </source>
</evidence>
<dbReference type="Pfam" id="PF00128">
    <property type="entry name" value="Alpha-amylase"/>
    <property type="match status" value="1"/>
</dbReference>
<dbReference type="Proteomes" id="UP000247810">
    <property type="component" value="Unassembled WGS sequence"/>
</dbReference>
<dbReference type="InterPro" id="IPR013776">
    <property type="entry name" value="A-amylase_thermo"/>
</dbReference>
<reference evidence="8 9" key="1">
    <citation type="submission" date="2018-02" db="EMBL/GenBank/DDBJ databases">
        <title>The genomes of Aspergillus section Nigri reveals drivers in fungal speciation.</title>
        <authorList>
            <consortium name="DOE Joint Genome Institute"/>
            <person name="Vesth T.C."/>
            <person name="Nybo J."/>
            <person name="Theobald S."/>
            <person name="Brandl J."/>
            <person name="Frisvad J.C."/>
            <person name="Nielsen K.F."/>
            <person name="Lyhne E.K."/>
            <person name="Kogle M.E."/>
            <person name="Kuo A."/>
            <person name="Riley R."/>
            <person name="Clum A."/>
            <person name="Nolan M."/>
            <person name="Lipzen A."/>
            <person name="Salamov A."/>
            <person name="Henrissat B."/>
            <person name="Wiebenga A."/>
            <person name="De vries R.P."/>
            <person name="Grigoriev I.V."/>
            <person name="Mortensen U.H."/>
            <person name="Andersen M.R."/>
            <person name="Baker S.E."/>
        </authorList>
    </citation>
    <scope>NUCLEOTIDE SEQUENCE [LARGE SCALE GENOMIC DNA]</scope>
    <source>
        <strain evidence="8 9">CBS 707.79</strain>
    </source>
</reference>
<evidence type="ECO:0000256" key="3">
    <source>
        <dbReference type="ARBA" id="ARBA00022723"/>
    </source>
</evidence>
<evidence type="ECO:0000256" key="6">
    <source>
        <dbReference type="ARBA" id="ARBA00023295"/>
    </source>
</evidence>
<dbReference type="GO" id="GO:0005975">
    <property type="term" value="P:carbohydrate metabolic process"/>
    <property type="evidence" value="ECO:0007669"/>
    <property type="project" value="InterPro"/>
</dbReference>
<dbReference type="PIRSF" id="PIRSF001021">
    <property type="entry name" value="Alph-amls_thrmst"/>
    <property type="match status" value="1"/>
</dbReference>
<dbReference type="EMBL" id="KZ826038">
    <property type="protein sequence ID" value="PYH89262.1"/>
    <property type="molecule type" value="Genomic_DNA"/>
</dbReference>
<dbReference type="STRING" id="1448320.A0A319EDW1"/>
<evidence type="ECO:0000313" key="8">
    <source>
        <dbReference type="EMBL" id="PYH89262.1"/>
    </source>
</evidence>
<dbReference type="VEuPathDB" id="FungiDB:BO71DRAFT_403170"/>
<dbReference type="Pfam" id="PF09154">
    <property type="entry name" value="Alpha-amy_C_pro"/>
    <property type="match status" value="1"/>
</dbReference>